<comment type="caution">
    <text evidence="1">The sequence shown here is derived from an EMBL/GenBank/DDBJ whole genome shotgun (WGS) entry which is preliminary data.</text>
</comment>
<protein>
    <submittedName>
        <fullName evidence="1">Uncharacterized protein</fullName>
    </submittedName>
</protein>
<gene>
    <name evidence="1" type="ORF">CRT60_17295</name>
</gene>
<organism evidence="1 2">
    <name type="scientific">Azospirillum palustre</name>
    <dbReference type="NCBI Taxonomy" id="2044885"/>
    <lineage>
        <taxon>Bacteria</taxon>
        <taxon>Pseudomonadati</taxon>
        <taxon>Pseudomonadota</taxon>
        <taxon>Alphaproteobacteria</taxon>
        <taxon>Rhodospirillales</taxon>
        <taxon>Azospirillaceae</taxon>
        <taxon>Azospirillum</taxon>
    </lineage>
</organism>
<proteinExistence type="predicted"/>
<keyword evidence="2" id="KW-1185">Reference proteome</keyword>
<dbReference type="AlphaFoldDB" id="A0A2B8B5W3"/>
<dbReference type="Proteomes" id="UP000225379">
    <property type="component" value="Unassembled WGS sequence"/>
</dbReference>
<dbReference type="EMBL" id="PDKW01000041">
    <property type="protein sequence ID" value="PGH56664.1"/>
    <property type="molecule type" value="Genomic_DNA"/>
</dbReference>
<accession>A0A2B8B5W3</accession>
<name>A0A2B8B5W3_9PROT</name>
<sequence>MGFPIRKFTDQCLLAAPRDLSQRATSFIASQCQGIHQMPFRRLISIPNVTHRGKPLLPRGRS</sequence>
<evidence type="ECO:0000313" key="2">
    <source>
        <dbReference type="Proteomes" id="UP000225379"/>
    </source>
</evidence>
<reference evidence="2" key="1">
    <citation type="submission" date="2017-10" db="EMBL/GenBank/DDBJ databases">
        <authorList>
            <person name="Kravchenko I.K."/>
            <person name="Grouzdev D.S."/>
        </authorList>
    </citation>
    <scope>NUCLEOTIDE SEQUENCE [LARGE SCALE GENOMIC DNA]</scope>
    <source>
        <strain evidence="2">B2</strain>
    </source>
</reference>
<evidence type="ECO:0000313" key="1">
    <source>
        <dbReference type="EMBL" id="PGH56664.1"/>
    </source>
</evidence>